<feature type="compositionally biased region" description="Low complexity" evidence="1">
    <location>
        <begin position="174"/>
        <end position="207"/>
    </location>
</feature>
<feature type="region of interest" description="Disordered" evidence="1">
    <location>
        <begin position="171"/>
        <end position="271"/>
    </location>
</feature>
<dbReference type="OrthoDB" id="27214at2759"/>
<reference evidence="3" key="1">
    <citation type="submission" date="2021-06" db="EMBL/GenBank/DDBJ databases">
        <authorList>
            <person name="Kallberg Y."/>
            <person name="Tangrot J."/>
            <person name="Rosling A."/>
        </authorList>
    </citation>
    <scope>NUCLEOTIDE SEQUENCE</scope>
    <source>
        <strain evidence="3">MA453B</strain>
    </source>
</reference>
<evidence type="ECO:0000256" key="1">
    <source>
        <dbReference type="SAM" id="MobiDB-lite"/>
    </source>
</evidence>
<dbReference type="InterPro" id="IPR052766">
    <property type="entry name" value="S41A_metabolite_peptidase"/>
</dbReference>
<protein>
    <submittedName>
        <fullName evidence="3">27382_t:CDS:1</fullName>
    </submittedName>
</protein>
<dbReference type="SUPFAM" id="SSF52096">
    <property type="entry name" value="ClpP/crotonase"/>
    <property type="match status" value="1"/>
</dbReference>
<proteinExistence type="predicted"/>
<keyword evidence="4" id="KW-1185">Reference proteome</keyword>
<feature type="non-terminal residue" evidence="3">
    <location>
        <position position="407"/>
    </location>
</feature>
<feature type="compositionally biased region" description="Basic residues" evidence="1">
    <location>
        <begin position="240"/>
        <end position="251"/>
    </location>
</feature>
<sequence>TDVTNLIIKLKDAHTFYFPICYTRFTFTQQLALYSTVTTDGSQQIKVFKDTLDSSNKDCVVDKIDGNPALDVIKQYASDTVFISKDLGVRFNMALASLALVNGNIQLHPRSSQFNIRLILPDTDSITYTLNCGSGTKTVVREWVAFINNGNDLNSFSDSSSYWSNFCVNPSAPTPSQSPTSTQSLTSTQPPTSTQSTQSPTSTQLSKPNPPNPTQPSKPTPPNPTQPSKPNPPNSTQPTKRSKPKSSRHPKSFPDSLLKFEIPKRKRYDRRKKHRNAFDPVQMNDANLFQEDVVFSDATLVSNASLAQFYKLKSKSNIGIALISSEAATTDDAFTSLANGFKALANTGVTKLIIDLSNNEGGETAISHFINKILFPNTNPAFPTDWSLTDIKKAAIKAVDVTNPPFS</sequence>
<dbReference type="PANTHER" id="PTHR37049">
    <property type="entry name" value="PEPTIDASE S41 FAMILY PROTEIN"/>
    <property type="match status" value="1"/>
</dbReference>
<feature type="non-terminal residue" evidence="3">
    <location>
        <position position="1"/>
    </location>
</feature>
<gene>
    <name evidence="3" type="ORF">DERYTH_LOCUS25380</name>
</gene>
<feature type="compositionally biased region" description="Pro residues" evidence="1">
    <location>
        <begin position="208"/>
        <end position="235"/>
    </location>
</feature>
<dbReference type="EMBL" id="CAJVPY010046989">
    <property type="protein sequence ID" value="CAG8810958.1"/>
    <property type="molecule type" value="Genomic_DNA"/>
</dbReference>
<dbReference type="Gene3D" id="3.90.226.10">
    <property type="entry name" value="2-enoyl-CoA Hydratase, Chain A, domain 1"/>
    <property type="match status" value="1"/>
</dbReference>
<evidence type="ECO:0000313" key="4">
    <source>
        <dbReference type="Proteomes" id="UP000789405"/>
    </source>
</evidence>
<evidence type="ECO:0000313" key="3">
    <source>
        <dbReference type="EMBL" id="CAG8810958.1"/>
    </source>
</evidence>
<dbReference type="Pfam" id="PF23658">
    <property type="entry name" value="PDZ_CPAF_rel"/>
    <property type="match status" value="1"/>
</dbReference>
<evidence type="ECO:0000259" key="2">
    <source>
        <dbReference type="Pfam" id="PF23658"/>
    </source>
</evidence>
<feature type="domain" description="CPAF-like PDZ" evidence="2">
    <location>
        <begin position="27"/>
        <end position="148"/>
    </location>
</feature>
<name>A0A9N9K447_9GLOM</name>
<dbReference type="Proteomes" id="UP000789405">
    <property type="component" value="Unassembled WGS sequence"/>
</dbReference>
<accession>A0A9N9K447</accession>
<comment type="caution">
    <text evidence="3">The sequence shown here is derived from an EMBL/GenBank/DDBJ whole genome shotgun (WGS) entry which is preliminary data.</text>
</comment>
<organism evidence="3 4">
    <name type="scientific">Dentiscutata erythropus</name>
    <dbReference type="NCBI Taxonomy" id="1348616"/>
    <lineage>
        <taxon>Eukaryota</taxon>
        <taxon>Fungi</taxon>
        <taxon>Fungi incertae sedis</taxon>
        <taxon>Mucoromycota</taxon>
        <taxon>Glomeromycotina</taxon>
        <taxon>Glomeromycetes</taxon>
        <taxon>Diversisporales</taxon>
        <taxon>Gigasporaceae</taxon>
        <taxon>Dentiscutata</taxon>
    </lineage>
</organism>
<dbReference type="InterPro" id="IPR056186">
    <property type="entry name" value="PDZ_CPAF-rel"/>
</dbReference>
<dbReference type="InterPro" id="IPR029045">
    <property type="entry name" value="ClpP/crotonase-like_dom_sf"/>
</dbReference>
<dbReference type="PANTHER" id="PTHR37049:SF4">
    <property type="entry name" value="RHODANESE DOMAIN-CONTAINING PROTEIN"/>
    <property type="match status" value="1"/>
</dbReference>
<dbReference type="AlphaFoldDB" id="A0A9N9K447"/>